<dbReference type="EMBL" id="JACAQR010000021">
    <property type="protein sequence ID" value="NWD43494.1"/>
    <property type="molecule type" value="Genomic_DNA"/>
</dbReference>
<feature type="chain" id="PRO_5007508748" evidence="1">
    <location>
        <begin position="26"/>
        <end position="167"/>
    </location>
</feature>
<dbReference type="EMBL" id="JAVGXC010000011">
    <property type="protein sequence ID" value="MDR0189946.1"/>
    <property type="molecule type" value="Genomic_DNA"/>
</dbReference>
<dbReference type="KEGG" id="pym:AK972_2351"/>
<reference evidence="3 4" key="1">
    <citation type="submission" date="2020-04" db="EMBL/GenBank/DDBJ databases">
        <title>Molecular characterization of pseudomonads from Agaricus bisporus reveal novel blotch 2 pathogens in Western Europe.</title>
        <authorList>
            <person name="Taparia T."/>
            <person name="Krijger M."/>
            <person name="Haynes E."/>
            <person name="Elpinstone J.G."/>
            <person name="Noble R."/>
            <person name="Van Der Wolf J."/>
        </authorList>
    </citation>
    <scope>NUCLEOTIDE SEQUENCE [LARGE SCALE GENOMIC DNA]</scope>
    <source>
        <strain evidence="3 4">IPO3753</strain>
    </source>
</reference>
<dbReference type="OrthoDB" id="4461327at2"/>
<evidence type="ECO:0000313" key="2">
    <source>
        <dbReference type="EMBL" id="MDR0189946.1"/>
    </source>
</evidence>
<protein>
    <submittedName>
        <fullName evidence="2 3">Protein activator</fullName>
    </submittedName>
</protein>
<evidence type="ECO:0000313" key="3">
    <source>
        <dbReference type="EMBL" id="NWD43494.1"/>
    </source>
</evidence>
<accession>A0A143GG55</accession>
<keyword evidence="1" id="KW-0732">Signal</keyword>
<dbReference type="GeneID" id="93516465"/>
<dbReference type="RefSeq" id="WP_017479887.1">
    <property type="nucleotide sequence ID" value="NZ_CP012400.2"/>
</dbReference>
<feature type="signal peptide" evidence="1">
    <location>
        <begin position="1"/>
        <end position="25"/>
    </location>
</feature>
<keyword evidence="5" id="KW-1185">Reference proteome</keyword>
<evidence type="ECO:0000256" key="1">
    <source>
        <dbReference type="SAM" id="SignalP"/>
    </source>
</evidence>
<organism evidence="3 4">
    <name type="scientific">Pseudomonas yamanorum</name>
    <dbReference type="NCBI Taxonomy" id="515393"/>
    <lineage>
        <taxon>Bacteria</taxon>
        <taxon>Pseudomonadati</taxon>
        <taxon>Pseudomonadota</taxon>
        <taxon>Gammaproteobacteria</taxon>
        <taxon>Pseudomonadales</taxon>
        <taxon>Pseudomonadaceae</taxon>
        <taxon>Pseudomonas</taxon>
    </lineage>
</organism>
<dbReference type="NCBIfam" id="NF041562">
    <property type="entry name" value="PraB"/>
    <property type="match status" value="1"/>
</dbReference>
<evidence type="ECO:0000313" key="4">
    <source>
        <dbReference type="Proteomes" id="UP000546584"/>
    </source>
</evidence>
<reference evidence="2 5" key="2">
    <citation type="journal article" date="2023" name="Microbiol. Resour. Announc.">
        <title>Whole-genome sequence of Pseudomonas yamanorum OLsAu1 isolated from the edible ectomycorrhizal mushroom Lactarius sp. section Deliciosi.</title>
        <authorList>
            <person name="Ramirez-Mendoza R."/>
            <person name="Angeles-Argaiz R.E."/>
            <person name="Hernandez-Oaxaca D."/>
            <person name="Aguirre-Beltran L."/>
            <person name="Almaraz-Suarez J."/>
            <person name="Perez-Moreno J."/>
        </authorList>
    </citation>
    <scope>NUCLEOTIDE SEQUENCE [LARGE SCALE GENOMIC DNA]</scope>
    <source>
        <strain evidence="2 5">OLsAu1</strain>
    </source>
</reference>
<comment type="caution">
    <text evidence="3">The sequence shown here is derived from an EMBL/GenBank/DDBJ whole genome shotgun (WGS) entry which is preliminary data.</text>
</comment>
<evidence type="ECO:0000313" key="5">
    <source>
        <dbReference type="Proteomes" id="UP001224477"/>
    </source>
</evidence>
<name>A0A143GG55_9PSED</name>
<dbReference type="Proteomes" id="UP001224477">
    <property type="component" value="Unassembled WGS sequence"/>
</dbReference>
<gene>
    <name evidence="2" type="primary">praB</name>
    <name evidence="3" type="ORF">HX826_16595</name>
    <name evidence="2" type="ORF">RCO22_13445</name>
</gene>
<sequence length="167" mass="16701">MKSLKTLVCVGSFALCFGAASMANAAYTIAPAGSPFATTGSITVKSPASLQQPVTCNIAFSGQVAADGTYAQINSATVNGSNPLCGVPKLLNLPWKLQVTAGANPSYTGTVSVNFSVVSNCASAAVPIAVTWNNGSNLLSIATQQAVGSCTITALTATPNPAFVISP</sequence>
<dbReference type="AlphaFoldDB" id="A0A143GG55"/>
<proteinExistence type="predicted"/>
<dbReference type="Proteomes" id="UP000546584">
    <property type="component" value="Unassembled WGS sequence"/>
</dbReference>
<accession>A0A1H2ITQ6</accession>